<evidence type="ECO:0000256" key="3">
    <source>
        <dbReference type="ARBA" id="ARBA00022093"/>
    </source>
</evidence>
<dbReference type="PANTHER" id="PTHR30625:SF14">
    <property type="entry name" value="BIOPOLYMER TRANSPORT PROTEIN EXBB"/>
    <property type="match status" value="1"/>
</dbReference>
<reference evidence="16" key="1">
    <citation type="journal article" date="2019" name="Int. J. Syst. Evol. Microbiol.">
        <title>The Global Catalogue of Microorganisms (GCM) 10K type strain sequencing project: providing services to taxonomists for standard genome sequencing and annotation.</title>
        <authorList>
            <consortium name="The Broad Institute Genomics Platform"/>
            <consortium name="The Broad Institute Genome Sequencing Center for Infectious Disease"/>
            <person name="Wu L."/>
            <person name="Ma J."/>
        </authorList>
    </citation>
    <scope>NUCLEOTIDE SEQUENCE [LARGE SCALE GENOMIC DNA]</scope>
    <source>
        <strain evidence="16">VKM B-3159</strain>
    </source>
</reference>
<dbReference type="PANTHER" id="PTHR30625">
    <property type="entry name" value="PROTEIN TOLQ"/>
    <property type="match status" value="1"/>
</dbReference>
<name>A0ABT9JQ54_9PROT</name>
<dbReference type="Proteomes" id="UP001225906">
    <property type="component" value="Unassembled WGS sequence"/>
</dbReference>
<evidence type="ECO:0000256" key="9">
    <source>
        <dbReference type="ARBA" id="ARBA00022989"/>
    </source>
</evidence>
<feature type="transmembrane region" description="Helical" evidence="13">
    <location>
        <begin position="15"/>
        <end position="36"/>
    </location>
</feature>
<comment type="subunit">
    <text evidence="2">The accessory proteins ExbB and ExbD seem to form a complex with TonB.</text>
</comment>
<dbReference type="InterPro" id="IPR050790">
    <property type="entry name" value="ExbB/TolQ_transport"/>
</dbReference>
<dbReference type="RefSeq" id="WP_306388390.1">
    <property type="nucleotide sequence ID" value="NZ_JAVCAP010000002.1"/>
</dbReference>
<keyword evidence="16" id="KW-1185">Reference proteome</keyword>
<protein>
    <recommendedName>
        <fullName evidence="3">Biopolymer transport protein ExbB</fullName>
    </recommendedName>
</protein>
<keyword evidence="5" id="KW-1003">Cell membrane</keyword>
<evidence type="ECO:0000256" key="4">
    <source>
        <dbReference type="ARBA" id="ARBA00022448"/>
    </source>
</evidence>
<keyword evidence="6" id="KW-0997">Cell inner membrane</keyword>
<accession>A0ABT9JQ54</accession>
<evidence type="ECO:0000256" key="8">
    <source>
        <dbReference type="ARBA" id="ARBA00022927"/>
    </source>
</evidence>
<organism evidence="15 16">
    <name type="scientific">Methylophilus aquaticus</name>
    <dbReference type="NCBI Taxonomy" id="1971610"/>
    <lineage>
        <taxon>Bacteria</taxon>
        <taxon>Pseudomonadati</taxon>
        <taxon>Pseudomonadota</taxon>
        <taxon>Betaproteobacteria</taxon>
        <taxon>Nitrosomonadales</taxon>
        <taxon>Methylophilaceae</taxon>
        <taxon>Methylophilus</taxon>
    </lineage>
</organism>
<evidence type="ECO:0000256" key="13">
    <source>
        <dbReference type="SAM" id="Phobius"/>
    </source>
</evidence>
<keyword evidence="10 13" id="KW-0472">Membrane</keyword>
<feature type="transmembrane region" description="Helical" evidence="13">
    <location>
        <begin position="126"/>
        <end position="149"/>
    </location>
</feature>
<dbReference type="Pfam" id="PF01618">
    <property type="entry name" value="MotA_ExbB"/>
    <property type="match status" value="1"/>
</dbReference>
<comment type="caution">
    <text evidence="15">The sequence shown here is derived from an EMBL/GenBank/DDBJ whole genome shotgun (WGS) entry which is preliminary data.</text>
</comment>
<evidence type="ECO:0000256" key="7">
    <source>
        <dbReference type="ARBA" id="ARBA00022692"/>
    </source>
</evidence>
<evidence type="ECO:0000256" key="5">
    <source>
        <dbReference type="ARBA" id="ARBA00022475"/>
    </source>
</evidence>
<keyword evidence="7 13" id="KW-0812">Transmembrane</keyword>
<evidence type="ECO:0000256" key="2">
    <source>
        <dbReference type="ARBA" id="ARBA00011471"/>
    </source>
</evidence>
<feature type="domain" description="MotA/TolQ/ExbB proton channel" evidence="14">
    <location>
        <begin position="99"/>
        <end position="206"/>
    </location>
</feature>
<keyword evidence="4 12" id="KW-0813">Transport</keyword>
<evidence type="ECO:0000259" key="14">
    <source>
        <dbReference type="Pfam" id="PF01618"/>
    </source>
</evidence>
<sequence length="247" mass="26212">MESMNGLAFISQGGAVSIIVALILATMSVSSWYFIVVKTWQAFKHRSAVSGYIRQFWQKSTLQEALQDVQLHSPAFRLALTATESAQHHQQYASQSLAAVCSQDEFIVRQLRRTLSQEQATMESGLSVLASVGSVAPFVGLFGTVWGIYHALTAIGQSGVATIDKVAGPVGEALIMTAIGLAVAIPAVLAYNAFIKANRGVMAELEGFAQDLHTLLTTGAPLMIKPGSKPANVTAIHTKVANKGGNV</sequence>
<comment type="subcellular location">
    <subcellularLocation>
        <location evidence="1">Cell inner membrane</location>
        <topology evidence="1">Multi-pass membrane protein</topology>
    </subcellularLocation>
    <subcellularLocation>
        <location evidence="12">Membrane</location>
        <topology evidence="12">Multi-pass membrane protein</topology>
    </subcellularLocation>
</comment>
<evidence type="ECO:0000256" key="6">
    <source>
        <dbReference type="ARBA" id="ARBA00022519"/>
    </source>
</evidence>
<evidence type="ECO:0000256" key="12">
    <source>
        <dbReference type="RuleBase" id="RU004057"/>
    </source>
</evidence>
<comment type="similarity">
    <text evidence="12">Belongs to the exbB/tolQ family.</text>
</comment>
<evidence type="ECO:0000256" key="11">
    <source>
        <dbReference type="ARBA" id="ARBA00024816"/>
    </source>
</evidence>
<dbReference type="EMBL" id="JAVCAP010000002">
    <property type="protein sequence ID" value="MDP8566687.1"/>
    <property type="molecule type" value="Genomic_DNA"/>
</dbReference>
<gene>
    <name evidence="15" type="ORF">Q9291_02380</name>
</gene>
<keyword evidence="8 12" id="KW-0653">Protein transport</keyword>
<evidence type="ECO:0000256" key="10">
    <source>
        <dbReference type="ARBA" id="ARBA00023136"/>
    </source>
</evidence>
<evidence type="ECO:0000256" key="1">
    <source>
        <dbReference type="ARBA" id="ARBA00004429"/>
    </source>
</evidence>
<feature type="transmembrane region" description="Helical" evidence="13">
    <location>
        <begin position="173"/>
        <end position="194"/>
    </location>
</feature>
<keyword evidence="9 13" id="KW-1133">Transmembrane helix</keyword>
<evidence type="ECO:0000313" key="15">
    <source>
        <dbReference type="EMBL" id="MDP8566687.1"/>
    </source>
</evidence>
<comment type="function">
    <text evidence="11">Involved in the TonB-dependent energy-dependent transport of various receptor-bound substrates. Protects ExbD from proteolytic degradation and functionally stabilizes TonB.</text>
</comment>
<dbReference type="InterPro" id="IPR002898">
    <property type="entry name" value="MotA_ExbB_proton_chnl"/>
</dbReference>
<evidence type="ECO:0000313" key="16">
    <source>
        <dbReference type="Proteomes" id="UP001225906"/>
    </source>
</evidence>
<proteinExistence type="inferred from homology"/>